<sequence length="276" mass="28412">MRRTRRSPYRKRLGAVAVAAVAVASPLVPPLPAVADSVVVGGQPTSASDAPWVVALSSRDRFGGTRSGQFCGGVLVAPTKVATAAHCLREDVLGERPGDIRDFKVIVGRTELHGSKGQEIPVTGVWTHPSYDPKSNARDLAVLTLARALPAGYVLPVAEAGDAVHRPGTEAAVYGWGDTTGIGTYAHTLRSARVSVLPDGACAQAYPQAGGRTAYQSDSMLCAGVPQGGRDACQGDSGGPLVADGRLVGLVSWGSGCGRADSPGVYTKVSAVMPRM</sequence>
<dbReference type="PRINTS" id="PR00722">
    <property type="entry name" value="CHYMOTRYPSIN"/>
</dbReference>
<evidence type="ECO:0000259" key="4">
    <source>
        <dbReference type="PROSITE" id="PS50240"/>
    </source>
</evidence>
<dbReference type="Pfam" id="PF00089">
    <property type="entry name" value="Trypsin"/>
    <property type="match status" value="1"/>
</dbReference>
<reference evidence="6" key="1">
    <citation type="journal article" date="2019" name="Int. J. Syst. Evol. Microbiol.">
        <title>The Global Catalogue of Microorganisms (GCM) 10K type strain sequencing project: providing services to taxonomists for standard genome sequencing and annotation.</title>
        <authorList>
            <consortium name="The Broad Institute Genomics Platform"/>
            <consortium name="The Broad Institute Genome Sequencing Center for Infectious Disease"/>
            <person name="Wu L."/>
            <person name="Ma J."/>
        </authorList>
    </citation>
    <scope>NUCLEOTIDE SEQUENCE [LARGE SCALE GENOMIC DNA]</scope>
    <source>
        <strain evidence="6">CGMCC 4.1648</strain>
    </source>
</reference>
<organism evidence="5 6">
    <name type="scientific">Streptomyces coeruleoprunus</name>
    <dbReference type="NCBI Taxonomy" id="285563"/>
    <lineage>
        <taxon>Bacteria</taxon>
        <taxon>Bacillati</taxon>
        <taxon>Actinomycetota</taxon>
        <taxon>Actinomycetes</taxon>
        <taxon>Kitasatosporales</taxon>
        <taxon>Streptomycetaceae</taxon>
        <taxon>Streptomyces</taxon>
    </lineage>
</organism>
<dbReference type="PROSITE" id="PS50240">
    <property type="entry name" value="TRYPSIN_DOM"/>
    <property type="match status" value="1"/>
</dbReference>
<dbReference type="InterPro" id="IPR043504">
    <property type="entry name" value="Peptidase_S1_PA_chymotrypsin"/>
</dbReference>
<accession>A0ABV9XME0</accession>
<dbReference type="GO" id="GO:0008233">
    <property type="term" value="F:peptidase activity"/>
    <property type="evidence" value="ECO:0007669"/>
    <property type="project" value="UniProtKB-KW"/>
</dbReference>
<evidence type="ECO:0000256" key="1">
    <source>
        <dbReference type="ARBA" id="ARBA00007664"/>
    </source>
</evidence>
<keyword evidence="5" id="KW-0378">Hydrolase</keyword>
<dbReference type="InterPro" id="IPR050430">
    <property type="entry name" value="Peptidase_S1"/>
</dbReference>
<keyword evidence="5" id="KW-0645">Protease</keyword>
<dbReference type="SUPFAM" id="SSF50494">
    <property type="entry name" value="Trypsin-like serine proteases"/>
    <property type="match status" value="1"/>
</dbReference>
<dbReference type="PROSITE" id="PS00135">
    <property type="entry name" value="TRYPSIN_SER"/>
    <property type="match status" value="1"/>
</dbReference>
<dbReference type="EMBL" id="JBHSJD010000023">
    <property type="protein sequence ID" value="MFC5025703.1"/>
    <property type="molecule type" value="Genomic_DNA"/>
</dbReference>
<comment type="caution">
    <text evidence="5">The sequence shown here is derived from an EMBL/GenBank/DDBJ whole genome shotgun (WGS) entry which is preliminary data.</text>
</comment>
<dbReference type="CDD" id="cd00190">
    <property type="entry name" value="Tryp_SPc"/>
    <property type="match status" value="1"/>
</dbReference>
<dbReference type="InterPro" id="IPR033116">
    <property type="entry name" value="TRYPSIN_SER"/>
</dbReference>
<comment type="similarity">
    <text evidence="1">Belongs to the peptidase S1 family.</text>
</comment>
<keyword evidence="6" id="KW-1185">Reference proteome</keyword>
<dbReference type="SMART" id="SM00020">
    <property type="entry name" value="Tryp_SPc"/>
    <property type="match status" value="1"/>
</dbReference>
<evidence type="ECO:0000256" key="3">
    <source>
        <dbReference type="SAM" id="SignalP"/>
    </source>
</evidence>
<dbReference type="Proteomes" id="UP001595829">
    <property type="component" value="Unassembled WGS sequence"/>
</dbReference>
<evidence type="ECO:0000313" key="6">
    <source>
        <dbReference type="Proteomes" id="UP001595829"/>
    </source>
</evidence>
<dbReference type="InterPro" id="IPR009003">
    <property type="entry name" value="Peptidase_S1_PA"/>
</dbReference>
<protein>
    <submittedName>
        <fullName evidence="5">Serine protease</fullName>
    </submittedName>
</protein>
<dbReference type="Gene3D" id="2.40.10.10">
    <property type="entry name" value="Trypsin-like serine proteases"/>
    <property type="match status" value="1"/>
</dbReference>
<dbReference type="RefSeq" id="WP_345688276.1">
    <property type="nucleotide sequence ID" value="NZ_BAABIT010000001.1"/>
</dbReference>
<name>A0ABV9XME0_9ACTN</name>
<dbReference type="InterPro" id="IPR001254">
    <property type="entry name" value="Trypsin_dom"/>
</dbReference>
<gene>
    <name evidence="5" type="ORF">ACFPM3_26600</name>
</gene>
<evidence type="ECO:0000313" key="5">
    <source>
        <dbReference type="EMBL" id="MFC5025703.1"/>
    </source>
</evidence>
<evidence type="ECO:0000256" key="2">
    <source>
        <dbReference type="ARBA" id="ARBA00023157"/>
    </source>
</evidence>
<dbReference type="GO" id="GO:0006508">
    <property type="term" value="P:proteolysis"/>
    <property type="evidence" value="ECO:0007669"/>
    <property type="project" value="UniProtKB-KW"/>
</dbReference>
<feature type="chain" id="PRO_5047303868" evidence="3">
    <location>
        <begin position="36"/>
        <end position="276"/>
    </location>
</feature>
<dbReference type="PANTHER" id="PTHR24276">
    <property type="entry name" value="POLYSERASE-RELATED"/>
    <property type="match status" value="1"/>
</dbReference>
<dbReference type="PANTHER" id="PTHR24276:SF98">
    <property type="entry name" value="FI18310P1-RELATED"/>
    <property type="match status" value="1"/>
</dbReference>
<proteinExistence type="inferred from homology"/>
<feature type="signal peptide" evidence="3">
    <location>
        <begin position="1"/>
        <end position="35"/>
    </location>
</feature>
<feature type="domain" description="Peptidase S1" evidence="4">
    <location>
        <begin position="39"/>
        <end position="276"/>
    </location>
</feature>
<keyword evidence="3" id="KW-0732">Signal</keyword>
<dbReference type="InterPro" id="IPR001314">
    <property type="entry name" value="Peptidase_S1A"/>
</dbReference>
<keyword evidence="2" id="KW-1015">Disulfide bond</keyword>